<accession>A0A5C8ZYX2</accession>
<gene>
    <name evidence="2" type="ORF">FV139_13750</name>
</gene>
<evidence type="ECO:0000256" key="1">
    <source>
        <dbReference type="SAM" id="SignalP"/>
    </source>
</evidence>
<evidence type="ECO:0000313" key="3">
    <source>
        <dbReference type="Proteomes" id="UP000321039"/>
    </source>
</evidence>
<sequence>MFREFAVHRSLAWSFGVAAIVLGAAQSSAEVTVQHSDVIGQGMVGPVVAPDGAKLVRSEKGLNVSIRIPTPVGYVYPTGNMWNPDAVPGHPEVYSFWVFVFNYPEECAIPNACGLSDFGAGRGAPAAFNAGGHVLGDAPHLQLSGRISLNSTPFLPPGGALIEPETAEVHFAIAPHGQLSPEDMPNQINTPIGSPDHWWMAFFH</sequence>
<protein>
    <submittedName>
        <fullName evidence="2">Uncharacterized protein</fullName>
    </submittedName>
</protein>
<dbReference type="RefSeq" id="WP_148069010.1">
    <property type="nucleotide sequence ID" value="NZ_VRZA01000004.1"/>
</dbReference>
<organism evidence="2 3">
    <name type="scientific">Parahaliea maris</name>
    <dbReference type="NCBI Taxonomy" id="2716870"/>
    <lineage>
        <taxon>Bacteria</taxon>
        <taxon>Pseudomonadati</taxon>
        <taxon>Pseudomonadota</taxon>
        <taxon>Gammaproteobacteria</taxon>
        <taxon>Cellvibrionales</taxon>
        <taxon>Halieaceae</taxon>
        <taxon>Parahaliea</taxon>
    </lineage>
</organism>
<dbReference type="AlphaFoldDB" id="A0A5C8ZYX2"/>
<keyword evidence="1" id="KW-0732">Signal</keyword>
<proteinExistence type="predicted"/>
<name>A0A5C8ZYX2_9GAMM</name>
<dbReference type="EMBL" id="VRZA01000004">
    <property type="protein sequence ID" value="TXS93009.1"/>
    <property type="molecule type" value="Genomic_DNA"/>
</dbReference>
<dbReference type="Proteomes" id="UP000321039">
    <property type="component" value="Unassembled WGS sequence"/>
</dbReference>
<feature type="signal peptide" evidence="1">
    <location>
        <begin position="1"/>
        <end position="29"/>
    </location>
</feature>
<evidence type="ECO:0000313" key="2">
    <source>
        <dbReference type="EMBL" id="TXS93009.1"/>
    </source>
</evidence>
<feature type="chain" id="PRO_5022659683" evidence="1">
    <location>
        <begin position="30"/>
        <end position="204"/>
    </location>
</feature>
<keyword evidence="3" id="KW-1185">Reference proteome</keyword>
<comment type="caution">
    <text evidence="2">The sequence shown here is derived from an EMBL/GenBank/DDBJ whole genome shotgun (WGS) entry which is preliminary data.</text>
</comment>
<reference evidence="2 3" key="1">
    <citation type="submission" date="2019-08" db="EMBL/GenBank/DDBJ databases">
        <title>Parahaliea maris sp. nov., isolated from the surface seawater.</title>
        <authorList>
            <person name="Liu Y."/>
        </authorList>
    </citation>
    <scope>NUCLEOTIDE SEQUENCE [LARGE SCALE GENOMIC DNA]</scope>
    <source>
        <strain evidence="2 3">HSLHS9</strain>
    </source>
</reference>